<evidence type="ECO:0000313" key="2">
    <source>
        <dbReference type="Proteomes" id="UP000027195"/>
    </source>
</evidence>
<sequence length="75" mass="8751">MTSWEIRTYVLTEILQRYAKSITRVITALQILGVFSKSRPVCCTKTQDRNPTSHRHCTYSAKYWHYVPRSSEAQG</sequence>
<proteinExistence type="predicted"/>
<reference evidence="2" key="1">
    <citation type="journal article" date="2014" name="Proc. Natl. Acad. Sci. U.S.A.">
        <title>Extensive sampling of basidiomycete genomes demonstrates inadequacy of the white-rot/brown-rot paradigm for wood decay fungi.</title>
        <authorList>
            <person name="Riley R."/>
            <person name="Salamov A.A."/>
            <person name="Brown D.W."/>
            <person name="Nagy L.G."/>
            <person name="Floudas D."/>
            <person name="Held B.W."/>
            <person name="Levasseur A."/>
            <person name="Lombard V."/>
            <person name="Morin E."/>
            <person name="Otillar R."/>
            <person name="Lindquist E.A."/>
            <person name="Sun H."/>
            <person name="LaButti K.M."/>
            <person name="Schmutz J."/>
            <person name="Jabbour D."/>
            <person name="Luo H."/>
            <person name="Baker S.E."/>
            <person name="Pisabarro A.G."/>
            <person name="Walton J.D."/>
            <person name="Blanchette R.A."/>
            <person name="Henrissat B."/>
            <person name="Martin F."/>
            <person name="Cullen D."/>
            <person name="Hibbett D.S."/>
            <person name="Grigoriev I.V."/>
        </authorList>
    </citation>
    <scope>NUCLEOTIDE SEQUENCE [LARGE SCALE GENOMIC DNA]</scope>
    <source>
        <strain evidence="2">FD-172 SS1</strain>
    </source>
</reference>
<protein>
    <submittedName>
        <fullName evidence="1">Uncharacterized protein</fullName>
    </submittedName>
</protein>
<organism evidence="1 2">
    <name type="scientific">Botryobasidium botryosum (strain FD-172 SS1)</name>
    <dbReference type="NCBI Taxonomy" id="930990"/>
    <lineage>
        <taxon>Eukaryota</taxon>
        <taxon>Fungi</taxon>
        <taxon>Dikarya</taxon>
        <taxon>Basidiomycota</taxon>
        <taxon>Agaricomycotina</taxon>
        <taxon>Agaricomycetes</taxon>
        <taxon>Cantharellales</taxon>
        <taxon>Botryobasidiaceae</taxon>
        <taxon>Botryobasidium</taxon>
    </lineage>
</organism>
<dbReference type="Proteomes" id="UP000027195">
    <property type="component" value="Unassembled WGS sequence"/>
</dbReference>
<dbReference type="HOGENOM" id="CLU_2670762_0_0_1"/>
<keyword evidence="2" id="KW-1185">Reference proteome</keyword>
<dbReference type="EMBL" id="KL198098">
    <property type="protein sequence ID" value="KDQ07967.1"/>
    <property type="molecule type" value="Genomic_DNA"/>
</dbReference>
<dbReference type="InParanoid" id="A0A067M7X5"/>
<name>A0A067M7X5_BOTB1</name>
<accession>A0A067M7X5</accession>
<evidence type="ECO:0000313" key="1">
    <source>
        <dbReference type="EMBL" id="KDQ07967.1"/>
    </source>
</evidence>
<gene>
    <name evidence="1" type="ORF">BOTBODRAFT_589963</name>
</gene>
<dbReference type="AlphaFoldDB" id="A0A067M7X5"/>